<feature type="compositionally biased region" description="Low complexity" evidence="1">
    <location>
        <begin position="395"/>
        <end position="404"/>
    </location>
</feature>
<evidence type="ECO:0000256" key="1">
    <source>
        <dbReference type="SAM" id="MobiDB-lite"/>
    </source>
</evidence>
<feature type="compositionally biased region" description="Low complexity" evidence="1">
    <location>
        <begin position="923"/>
        <end position="942"/>
    </location>
</feature>
<dbReference type="Proteomes" id="UP000267821">
    <property type="component" value="Unassembled WGS sequence"/>
</dbReference>
<feature type="compositionally biased region" description="Low complexity" evidence="1">
    <location>
        <begin position="353"/>
        <end position="364"/>
    </location>
</feature>
<feature type="compositionally biased region" description="Basic and acidic residues" evidence="1">
    <location>
        <begin position="210"/>
        <end position="221"/>
    </location>
</feature>
<feature type="compositionally biased region" description="Basic and acidic residues" evidence="1">
    <location>
        <begin position="564"/>
        <end position="588"/>
    </location>
</feature>
<evidence type="ECO:0000313" key="2">
    <source>
        <dbReference type="EMBL" id="RPB20160.1"/>
    </source>
</evidence>
<dbReference type="EMBL" id="ML121576">
    <property type="protein sequence ID" value="RPB20160.1"/>
    <property type="molecule type" value="Genomic_DNA"/>
</dbReference>
<feature type="compositionally biased region" description="Low complexity" evidence="1">
    <location>
        <begin position="378"/>
        <end position="388"/>
    </location>
</feature>
<feature type="region of interest" description="Disordered" evidence="1">
    <location>
        <begin position="345"/>
        <end position="615"/>
    </location>
</feature>
<reference evidence="2 3" key="1">
    <citation type="journal article" date="2018" name="Nat. Ecol. Evol.">
        <title>Pezizomycetes genomes reveal the molecular basis of ectomycorrhizal truffle lifestyle.</title>
        <authorList>
            <person name="Murat C."/>
            <person name="Payen T."/>
            <person name="Noel B."/>
            <person name="Kuo A."/>
            <person name="Morin E."/>
            <person name="Chen J."/>
            <person name="Kohler A."/>
            <person name="Krizsan K."/>
            <person name="Balestrini R."/>
            <person name="Da Silva C."/>
            <person name="Montanini B."/>
            <person name="Hainaut M."/>
            <person name="Levati E."/>
            <person name="Barry K.W."/>
            <person name="Belfiori B."/>
            <person name="Cichocki N."/>
            <person name="Clum A."/>
            <person name="Dockter R.B."/>
            <person name="Fauchery L."/>
            <person name="Guy J."/>
            <person name="Iotti M."/>
            <person name="Le Tacon F."/>
            <person name="Lindquist E.A."/>
            <person name="Lipzen A."/>
            <person name="Malagnac F."/>
            <person name="Mello A."/>
            <person name="Molinier V."/>
            <person name="Miyauchi S."/>
            <person name="Poulain J."/>
            <person name="Riccioni C."/>
            <person name="Rubini A."/>
            <person name="Sitrit Y."/>
            <person name="Splivallo R."/>
            <person name="Traeger S."/>
            <person name="Wang M."/>
            <person name="Zifcakova L."/>
            <person name="Wipf D."/>
            <person name="Zambonelli A."/>
            <person name="Paolocci F."/>
            <person name="Nowrousian M."/>
            <person name="Ottonello S."/>
            <person name="Baldrian P."/>
            <person name="Spatafora J.W."/>
            <person name="Henrissat B."/>
            <person name="Nagy L.G."/>
            <person name="Aury J.M."/>
            <person name="Wincker P."/>
            <person name="Grigoriev I.V."/>
            <person name="Bonfante P."/>
            <person name="Martin F.M."/>
        </authorList>
    </citation>
    <scope>NUCLEOTIDE SEQUENCE [LARGE SCALE GENOMIC DNA]</scope>
    <source>
        <strain evidence="2 3">ATCC MYA-4762</strain>
    </source>
</reference>
<feature type="compositionally biased region" description="Basic residues" evidence="1">
    <location>
        <begin position="42"/>
        <end position="55"/>
    </location>
</feature>
<feature type="compositionally biased region" description="Basic residues" evidence="1">
    <location>
        <begin position="894"/>
        <end position="906"/>
    </location>
</feature>
<feature type="compositionally biased region" description="Basic and acidic residues" evidence="1">
    <location>
        <begin position="503"/>
        <end position="533"/>
    </location>
</feature>
<feature type="compositionally biased region" description="Polar residues" evidence="1">
    <location>
        <begin position="950"/>
        <end position="971"/>
    </location>
</feature>
<feature type="region of interest" description="Disordered" evidence="1">
    <location>
        <begin position="1074"/>
        <end position="1102"/>
    </location>
</feature>
<protein>
    <submittedName>
        <fullName evidence="2">Uncharacterized protein</fullName>
    </submittedName>
</protein>
<dbReference type="InParanoid" id="A0A3N4LBA5"/>
<feature type="region of interest" description="Disordered" evidence="1">
    <location>
        <begin position="143"/>
        <end position="162"/>
    </location>
</feature>
<feature type="region of interest" description="Disordered" evidence="1">
    <location>
        <begin position="1027"/>
        <end position="1046"/>
    </location>
</feature>
<feature type="region of interest" description="Disordered" evidence="1">
    <location>
        <begin position="682"/>
        <end position="705"/>
    </location>
</feature>
<feature type="compositionally biased region" description="Low complexity" evidence="1">
    <location>
        <begin position="56"/>
        <end position="86"/>
    </location>
</feature>
<feature type="region of interest" description="Disordered" evidence="1">
    <location>
        <begin position="192"/>
        <end position="273"/>
    </location>
</feature>
<dbReference type="AlphaFoldDB" id="A0A3N4LBA5"/>
<feature type="compositionally biased region" description="Basic and acidic residues" evidence="1">
    <location>
        <begin position="880"/>
        <end position="893"/>
    </location>
</feature>
<feature type="compositionally biased region" description="Basic and acidic residues" evidence="1">
    <location>
        <begin position="368"/>
        <end position="377"/>
    </location>
</feature>
<dbReference type="OrthoDB" id="5386674at2759"/>
<feature type="compositionally biased region" description="Low complexity" evidence="1">
    <location>
        <begin position="1088"/>
        <end position="1102"/>
    </location>
</feature>
<feature type="region of interest" description="Disordered" evidence="1">
    <location>
        <begin position="853"/>
        <end position="981"/>
    </location>
</feature>
<gene>
    <name evidence="2" type="ORF">L211DRAFT_852563</name>
</gene>
<organism evidence="2 3">
    <name type="scientific">Terfezia boudieri ATCC MYA-4762</name>
    <dbReference type="NCBI Taxonomy" id="1051890"/>
    <lineage>
        <taxon>Eukaryota</taxon>
        <taxon>Fungi</taxon>
        <taxon>Dikarya</taxon>
        <taxon>Ascomycota</taxon>
        <taxon>Pezizomycotina</taxon>
        <taxon>Pezizomycetes</taxon>
        <taxon>Pezizales</taxon>
        <taxon>Pezizaceae</taxon>
        <taxon>Terfezia</taxon>
    </lineage>
</organism>
<feature type="region of interest" description="Disordered" evidence="1">
    <location>
        <begin position="30"/>
        <end position="88"/>
    </location>
</feature>
<keyword evidence="3" id="KW-1185">Reference proteome</keyword>
<sequence length="1166" mass="124082">MLMRLFTTAANREPVQEYFTSDEIMNSILSGPESVLSPGGRSRSHSRGRLVKKNKPSPTSTTRPKTATGPGTVNTYTSSRPSTSTSEYITANSSVTSLNAAPYTQEPLPLPKISEFERRSLTGKRREADNGPLPPPIKITPLGQGAGGSFPPTPPGSYSGSSAGELTATLLSTSRTESNPSRFLENISSPSEKEIVARPSSMGSIFGRGKSKERVLKERDTSTFFGRDGELGDIEVQQDLPDVPPRSFFRGRSHSRSASHSPGKSNVASNGGILVNSAPSTAIRAIPLTPEMEATHPAHRSPPPPGTVATTTITTTTTHYHLTGQTVEEKHPSFLPPLHLPQLELTFDGGNFPSSRRPISSAPALPSPERRKADMESYRGSGSGSSNSSKEELDSGPSSSSNSSRQVLQESKSDKRPKGPIKPAPLFSGTNREKRGGPPISFYNSSQELYHPHLRQEKTSCVGSGAHGERIPENGPEPRVAELSGCPPTPMRSLTRGGYSGKAMDRRRSYGENARARDTQRMDVEEVFRDIEATKNGGKGRENSGTGFVTIGGGESVASSKRNSRQDELPIELEKRIDMGKGKEKENAAEVSKSAQTVPASPILPKPQSEVSGGKEPELFTKVEPGFVFPFAQAVTVDEPVPLLSTNQPSVYSNPRTPPTTAGMAINEAYHPVSEISSSHEEVARPKTAPSTGMTSKPAGLGIGRETDNGFVGGWKLGSMRMIKPDSIKPAAASLSTHTKASVTSSNHSSSAITLVGSADVPSVGHCRKFSYQTIEGIALVEGGKMGNWKEVKLADLLVVEQGGQQKQQKQEPGDRPTYIPFRPVTIIEPMHSAPPGTSAEVIVLADGSTLPAPILVGSSPGKPRRRAESPHWEPMVPVDRSKNKQEEKDEKRKSKRRWFGSHRKSKDVEGGNKNRHSGLGSGLSNASSSSRSSKGSSKSGGTQQPIPPSTSGSDETATPPDSSASNTSSMLGGKAGSAPEPTRVVAEFPYTSKKVALVATAAHPAGPPHPLGRPSTSGQFPLPAGTPITAIPTSSRGRARTRESGLRYEVRGGTSPVTADGNKEAAGSMTSLIAKGNSPAPQHSRNPSSPRPGSSGTGSGPKPLGKLFVVCCNCEYWHDLPSQMYYEMHEMGCSVNCVYCLHKMEVRCCSGYSCAVYVLEKHHGK</sequence>
<accession>A0A3N4LBA5</accession>
<proteinExistence type="predicted"/>
<name>A0A3N4LBA5_9PEZI</name>
<evidence type="ECO:0000313" key="3">
    <source>
        <dbReference type="Proteomes" id="UP000267821"/>
    </source>
</evidence>